<dbReference type="Gene3D" id="3.30.565.10">
    <property type="entry name" value="Histidine kinase-like ATPase, C-terminal domain"/>
    <property type="match status" value="1"/>
</dbReference>
<dbReference type="GO" id="GO:0004673">
    <property type="term" value="F:protein histidine kinase activity"/>
    <property type="evidence" value="ECO:0007669"/>
    <property type="project" value="UniProtKB-EC"/>
</dbReference>
<dbReference type="CDD" id="cd06225">
    <property type="entry name" value="HAMP"/>
    <property type="match status" value="1"/>
</dbReference>
<evidence type="ECO:0000313" key="15">
    <source>
        <dbReference type="EMBL" id="MFC0396417.1"/>
    </source>
</evidence>
<evidence type="ECO:0000256" key="9">
    <source>
        <dbReference type="ARBA" id="ARBA00022840"/>
    </source>
</evidence>
<organism evidence="15 16">
    <name type="scientific">Paenibacillus mendelii</name>
    <dbReference type="NCBI Taxonomy" id="206163"/>
    <lineage>
        <taxon>Bacteria</taxon>
        <taxon>Bacillati</taxon>
        <taxon>Bacillota</taxon>
        <taxon>Bacilli</taxon>
        <taxon>Bacillales</taxon>
        <taxon>Paenibacillaceae</taxon>
        <taxon>Paenibacillus</taxon>
    </lineage>
</organism>
<dbReference type="InterPro" id="IPR050640">
    <property type="entry name" value="Bact_2-comp_sensor_kinase"/>
</dbReference>
<comment type="caution">
    <text evidence="15">The sequence shown here is derived from an EMBL/GenBank/DDBJ whole genome shotgun (WGS) entry which is preliminary data.</text>
</comment>
<keyword evidence="12" id="KW-1133">Transmembrane helix</keyword>
<feature type="domain" description="Histidine kinase" evidence="13">
    <location>
        <begin position="469"/>
        <end position="570"/>
    </location>
</feature>
<protein>
    <recommendedName>
        <fullName evidence="3">histidine kinase</fullName>
        <ecNumber evidence="3">2.7.13.3</ecNumber>
    </recommendedName>
</protein>
<dbReference type="Pfam" id="PF02518">
    <property type="entry name" value="HATPase_c"/>
    <property type="match status" value="1"/>
</dbReference>
<keyword evidence="10" id="KW-0902">Two-component regulatory system</keyword>
<dbReference type="Pfam" id="PF06580">
    <property type="entry name" value="His_kinase"/>
    <property type="match status" value="1"/>
</dbReference>
<dbReference type="PROSITE" id="PS50885">
    <property type="entry name" value="HAMP"/>
    <property type="match status" value="1"/>
</dbReference>
<dbReference type="EC" id="2.7.13.3" evidence="3"/>
<dbReference type="InterPro" id="IPR004358">
    <property type="entry name" value="Sig_transdc_His_kin-like_C"/>
</dbReference>
<reference evidence="15 16" key="1">
    <citation type="submission" date="2024-09" db="EMBL/GenBank/DDBJ databases">
        <authorList>
            <person name="Sun Q."/>
            <person name="Mori K."/>
        </authorList>
    </citation>
    <scope>NUCLEOTIDE SEQUENCE [LARGE SCALE GENOMIC DNA]</scope>
    <source>
        <strain evidence="15 16">CCM 4839</strain>
    </source>
</reference>
<evidence type="ECO:0000256" key="8">
    <source>
        <dbReference type="ARBA" id="ARBA00022777"/>
    </source>
</evidence>
<keyword evidence="4" id="KW-1003">Cell membrane</keyword>
<keyword evidence="11 12" id="KW-0472">Membrane</keyword>
<keyword evidence="5" id="KW-0597">Phosphoprotein</keyword>
<dbReference type="Proteomes" id="UP001589818">
    <property type="component" value="Unassembled WGS sequence"/>
</dbReference>
<evidence type="ECO:0000259" key="14">
    <source>
        <dbReference type="PROSITE" id="PS50885"/>
    </source>
</evidence>
<feature type="transmembrane region" description="Helical" evidence="12">
    <location>
        <begin position="283"/>
        <end position="305"/>
    </location>
</feature>
<keyword evidence="7" id="KW-0547">Nucleotide-binding</keyword>
<evidence type="ECO:0000256" key="3">
    <source>
        <dbReference type="ARBA" id="ARBA00012438"/>
    </source>
</evidence>
<dbReference type="PRINTS" id="PR00344">
    <property type="entry name" value="BCTRLSENSOR"/>
</dbReference>
<proteinExistence type="predicted"/>
<keyword evidence="9" id="KW-0067">ATP-binding</keyword>
<dbReference type="InterPro" id="IPR003660">
    <property type="entry name" value="HAMP_dom"/>
</dbReference>
<evidence type="ECO:0000256" key="5">
    <source>
        <dbReference type="ARBA" id="ARBA00022553"/>
    </source>
</evidence>
<dbReference type="InterPro" id="IPR036890">
    <property type="entry name" value="HATPase_C_sf"/>
</dbReference>
<dbReference type="PANTHER" id="PTHR34220:SF7">
    <property type="entry name" value="SENSOR HISTIDINE KINASE YPDA"/>
    <property type="match status" value="1"/>
</dbReference>
<name>A0ABV6JKG4_9BACL</name>
<dbReference type="InterPro" id="IPR005467">
    <property type="entry name" value="His_kinase_dom"/>
</dbReference>
<comment type="subcellular location">
    <subcellularLocation>
        <location evidence="2">Cell membrane</location>
        <topology evidence="2">Multi-pass membrane protein</topology>
    </subcellularLocation>
</comment>
<dbReference type="SUPFAM" id="SSF158472">
    <property type="entry name" value="HAMP domain-like"/>
    <property type="match status" value="1"/>
</dbReference>
<dbReference type="EMBL" id="JBHLVF010000059">
    <property type="protein sequence ID" value="MFC0396417.1"/>
    <property type="molecule type" value="Genomic_DNA"/>
</dbReference>
<dbReference type="PANTHER" id="PTHR34220">
    <property type="entry name" value="SENSOR HISTIDINE KINASE YPDA"/>
    <property type="match status" value="1"/>
</dbReference>
<dbReference type="InterPro" id="IPR003594">
    <property type="entry name" value="HATPase_dom"/>
</dbReference>
<keyword evidence="16" id="KW-1185">Reference proteome</keyword>
<evidence type="ECO:0000256" key="2">
    <source>
        <dbReference type="ARBA" id="ARBA00004651"/>
    </source>
</evidence>
<dbReference type="SMART" id="SM00387">
    <property type="entry name" value="HATPase_c"/>
    <property type="match status" value="1"/>
</dbReference>
<evidence type="ECO:0000256" key="7">
    <source>
        <dbReference type="ARBA" id="ARBA00022741"/>
    </source>
</evidence>
<dbReference type="RefSeq" id="WP_204821944.1">
    <property type="nucleotide sequence ID" value="NZ_JANHOF010000017.1"/>
</dbReference>
<evidence type="ECO:0000256" key="4">
    <source>
        <dbReference type="ARBA" id="ARBA00022475"/>
    </source>
</evidence>
<accession>A0ABV6JKG4</accession>
<dbReference type="SUPFAM" id="SSF55874">
    <property type="entry name" value="ATPase domain of HSP90 chaperone/DNA topoisomerase II/histidine kinase"/>
    <property type="match status" value="1"/>
</dbReference>
<gene>
    <name evidence="15" type="ORF">ACFFJ8_34325</name>
</gene>
<keyword evidence="8 15" id="KW-0418">Kinase</keyword>
<dbReference type="PROSITE" id="PS50109">
    <property type="entry name" value="HIS_KIN"/>
    <property type="match status" value="1"/>
</dbReference>
<dbReference type="InterPro" id="IPR010559">
    <property type="entry name" value="Sig_transdc_His_kin_internal"/>
</dbReference>
<evidence type="ECO:0000256" key="10">
    <source>
        <dbReference type="ARBA" id="ARBA00023012"/>
    </source>
</evidence>
<evidence type="ECO:0000259" key="13">
    <source>
        <dbReference type="PROSITE" id="PS50109"/>
    </source>
</evidence>
<feature type="transmembrane region" description="Helical" evidence="12">
    <location>
        <begin position="20"/>
        <end position="38"/>
    </location>
</feature>
<evidence type="ECO:0000256" key="11">
    <source>
        <dbReference type="ARBA" id="ARBA00023136"/>
    </source>
</evidence>
<comment type="catalytic activity">
    <reaction evidence="1">
        <text>ATP + protein L-histidine = ADP + protein N-phospho-L-histidine.</text>
        <dbReference type="EC" id="2.7.13.3"/>
    </reaction>
</comment>
<evidence type="ECO:0000313" key="16">
    <source>
        <dbReference type="Proteomes" id="UP001589818"/>
    </source>
</evidence>
<dbReference type="Gene3D" id="6.10.340.10">
    <property type="match status" value="1"/>
</dbReference>
<keyword evidence="12" id="KW-0812">Transmembrane</keyword>
<dbReference type="SMART" id="SM00304">
    <property type="entry name" value="HAMP"/>
    <property type="match status" value="1"/>
</dbReference>
<evidence type="ECO:0000256" key="1">
    <source>
        <dbReference type="ARBA" id="ARBA00000085"/>
    </source>
</evidence>
<evidence type="ECO:0000256" key="12">
    <source>
        <dbReference type="SAM" id="Phobius"/>
    </source>
</evidence>
<feature type="domain" description="HAMP" evidence="14">
    <location>
        <begin position="307"/>
        <end position="359"/>
    </location>
</feature>
<keyword evidence="6 15" id="KW-0808">Transferase</keyword>
<sequence>MKRAVYGVFNRLRFNQKLFLSYLIVIIIPILVLGIYSYRQSKEMQNIQASQSIERNVEAVSESIKNSLEEYDQMIRSIVLNRTFQRIVANDYLDLINLSRDLKEYLSPYVNMMMMMNNHIHQITFYTQSDVPEYGLSVLKHERVMNQPWYQKVLEGTEYQWFFDESGYVSVAGKFPRFFSDTYTNVVYMRIEDKGLFKNILDLAKGYSVIISDENNRVLYVNSSEAKAGMPAYSTGDILHLKDGLAVINGTKMFVVNKTIPQTQWVIRCFVPMNQVTQNADSILGATLIVIGSCIVFLLIIISIFSKTMIRRIYKLNTLMKRVENGELMPLVQSASKDEIGELTNRFGNMLVRINALIEEAYTNKIIQKELELKALQSQINPHFLYNTLSFINWEALKNEQHITSHVVTALSRFYRTSLNKGDSIIQVRDELDNIKSYLDIIRIMSDGGFEIHYEIDEAVYDYWMINLILQPLVENAVRHGINQREDGGGGVLRVSARLTAGSIIFTVEDNGPGMNEEMVVRLLSVQSSGYGLKNVNERLKLFFGIASRIEIESVIGRGTIMKVTIPQYVKSE</sequence>
<evidence type="ECO:0000256" key="6">
    <source>
        <dbReference type="ARBA" id="ARBA00022679"/>
    </source>
</evidence>